<sequence>MDSELQALNAALQKALDAFEGPLKQDRHESLKPTDSLPDKTIRSLASQTVDLADRVVKLLQPPTLQLAESFLAYLDTMCLCAAVSHNIPDIIASRSLTVEEIAAQSKLQPIRLKQIMRVLHNNGIFDYEDSSASYRNNSSSTLLMKDHWTQWYRWVDLYGNEFYEAARGIPDAIKEGEARCAAQITYQTEMPIFKYFAENGLQDKFHKTLGAGAVSQAPGVLADYPWAELSDAVVLDIGGGGGDFIVSLLRQFPCLRGALFELDSVVELLRSKFTSPDGQYADVAERMVHLHVGDFREALPSYEVYTMKWCLHNWLDHDVVKILRAVRQAITMTPRARMIIVESVLQEGRSSKVWRFGDMTMMSISNGLERTESDWRGLINQTGWRVESISTLRNVWAAAIDIRPV</sequence>
<dbReference type="InterPro" id="IPR036390">
    <property type="entry name" value="WH_DNA-bd_sf"/>
</dbReference>
<dbReference type="Proteomes" id="UP000243498">
    <property type="component" value="Unassembled WGS sequence"/>
</dbReference>
<dbReference type="SUPFAM" id="SSF53335">
    <property type="entry name" value="S-adenosyl-L-methionine-dependent methyltransferases"/>
    <property type="match status" value="1"/>
</dbReference>
<dbReference type="Gene3D" id="1.10.10.10">
    <property type="entry name" value="Winged helix-like DNA-binding domain superfamily/Winged helix DNA-binding domain"/>
    <property type="match status" value="1"/>
</dbReference>
<comment type="caution">
    <text evidence="7">The sequence shown here is derived from an EMBL/GenBank/DDBJ whole genome shotgun (WGS) entry which is preliminary data.</text>
</comment>
<dbReference type="OMA" id="MMMTANG"/>
<dbReference type="Gene3D" id="3.40.50.150">
    <property type="entry name" value="Vaccinia Virus protein VP39"/>
    <property type="match status" value="1"/>
</dbReference>
<evidence type="ECO:0000256" key="1">
    <source>
        <dbReference type="ARBA" id="ARBA00022603"/>
    </source>
</evidence>
<dbReference type="PANTHER" id="PTHR43712">
    <property type="entry name" value="PUTATIVE (AFU_ORTHOLOGUE AFUA_4G14580)-RELATED"/>
    <property type="match status" value="1"/>
</dbReference>
<evidence type="ECO:0000259" key="5">
    <source>
        <dbReference type="Pfam" id="PF00891"/>
    </source>
</evidence>
<evidence type="ECO:0000259" key="6">
    <source>
        <dbReference type="Pfam" id="PF08100"/>
    </source>
</evidence>
<evidence type="ECO:0000313" key="8">
    <source>
        <dbReference type="Proteomes" id="UP000243498"/>
    </source>
</evidence>
<dbReference type="Pfam" id="PF08100">
    <property type="entry name" value="Dimerisation"/>
    <property type="match status" value="1"/>
</dbReference>
<dbReference type="OrthoDB" id="1606438at2759"/>
<dbReference type="GO" id="GO:0008171">
    <property type="term" value="F:O-methyltransferase activity"/>
    <property type="evidence" value="ECO:0007669"/>
    <property type="project" value="InterPro"/>
</dbReference>
<dbReference type="EMBL" id="AZHC01000016">
    <property type="protein sequence ID" value="OAA41291.1"/>
    <property type="molecule type" value="Genomic_DNA"/>
</dbReference>
<dbReference type="PANTHER" id="PTHR43712:SF2">
    <property type="entry name" value="O-METHYLTRANSFERASE CICE"/>
    <property type="match status" value="1"/>
</dbReference>
<dbReference type="InterPro" id="IPR012967">
    <property type="entry name" value="COMT_dimerisation"/>
</dbReference>
<dbReference type="InterPro" id="IPR001077">
    <property type="entry name" value="COMT_C"/>
</dbReference>
<keyword evidence="1" id="KW-0489">Methyltransferase</keyword>
<proteinExistence type="predicted"/>
<reference evidence="7 8" key="1">
    <citation type="journal article" date="2016" name="Genome Biol. Evol.">
        <title>Divergent and convergent evolution of fungal pathogenicity.</title>
        <authorList>
            <person name="Shang Y."/>
            <person name="Xiao G."/>
            <person name="Zheng P."/>
            <person name="Cen K."/>
            <person name="Zhan S."/>
            <person name="Wang C."/>
        </authorList>
    </citation>
    <scope>NUCLEOTIDE SEQUENCE [LARGE SCALE GENOMIC DNA]</scope>
    <source>
        <strain evidence="7 8">RCEF 4871</strain>
    </source>
</reference>
<dbReference type="Pfam" id="PF00891">
    <property type="entry name" value="Methyltransf_2"/>
    <property type="match status" value="1"/>
</dbReference>
<dbReference type="STRING" id="1081105.A0A167CK99"/>
<dbReference type="InterPro" id="IPR016461">
    <property type="entry name" value="COMT-like"/>
</dbReference>
<gene>
    <name evidence="7" type="ORF">NOR_05369</name>
</gene>
<dbReference type="InterPro" id="IPR036388">
    <property type="entry name" value="WH-like_DNA-bd_sf"/>
</dbReference>
<feature type="active site" description="Proton acceptor" evidence="4">
    <location>
        <position position="313"/>
    </location>
</feature>
<dbReference type="SUPFAM" id="SSF46785">
    <property type="entry name" value="Winged helix' DNA-binding domain"/>
    <property type="match status" value="1"/>
</dbReference>
<keyword evidence="8" id="KW-1185">Reference proteome</keyword>
<dbReference type="PIRSF" id="PIRSF005739">
    <property type="entry name" value="O-mtase"/>
    <property type="match status" value="1"/>
</dbReference>
<evidence type="ECO:0000313" key="7">
    <source>
        <dbReference type="EMBL" id="OAA41291.1"/>
    </source>
</evidence>
<dbReference type="GO" id="GO:0032259">
    <property type="term" value="P:methylation"/>
    <property type="evidence" value="ECO:0007669"/>
    <property type="project" value="UniProtKB-KW"/>
</dbReference>
<dbReference type="PROSITE" id="PS51683">
    <property type="entry name" value="SAM_OMT_II"/>
    <property type="match status" value="1"/>
</dbReference>
<accession>A0A167CK99</accession>
<feature type="domain" description="O-methyltransferase dimerisation" evidence="6">
    <location>
        <begin position="71"/>
        <end position="147"/>
    </location>
</feature>
<keyword evidence="3" id="KW-0949">S-adenosyl-L-methionine</keyword>
<keyword evidence="2" id="KW-0808">Transferase</keyword>
<evidence type="ECO:0000256" key="4">
    <source>
        <dbReference type="PIRSR" id="PIRSR005739-1"/>
    </source>
</evidence>
<evidence type="ECO:0000256" key="2">
    <source>
        <dbReference type="ARBA" id="ARBA00022679"/>
    </source>
</evidence>
<name>A0A167CK99_METRR</name>
<dbReference type="GO" id="GO:0046983">
    <property type="term" value="F:protein dimerization activity"/>
    <property type="evidence" value="ECO:0007669"/>
    <property type="project" value="InterPro"/>
</dbReference>
<protein>
    <submittedName>
        <fullName evidence="7">O-methyltransferase, family 2</fullName>
    </submittedName>
</protein>
<dbReference type="AlphaFoldDB" id="A0A167CK99"/>
<evidence type="ECO:0000256" key="3">
    <source>
        <dbReference type="ARBA" id="ARBA00022691"/>
    </source>
</evidence>
<organism evidence="7 8">
    <name type="scientific">Metarhizium rileyi (strain RCEF 4871)</name>
    <name type="common">Nomuraea rileyi</name>
    <dbReference type="NCBI Taxonomy" id="1649241"/>
    <lineage>
        <taxon>Eukaryota</taxon>
        <taxon>Fungi</taxon>
        <taxon>Dikarya</taxon>
        <taxon>Ascomycota</taxon>
        <taxon>Pezizomycotina</taxon>
        <taxon>Sordariomycetes</taxon>
        <taxon>Hypocreomycetidae</taxon>
        <taxon>Hypocreales</taxon>
        <taxon>Clavicipitaceae</taxon>
        <taxon>Metarhizium</taxon>
    </lineage>
</organism>
<dbReference type="InterPro" id="IPR029063">
    <property type="entry name" value="SAM-dependent_MTases_sf"/>
</dbReference>
<feature type="domain" description="O-methyltransferase C-terminal" evidence="5">
    <location>
        <begin position="172"/>
        <end position="386"/>
    </location>
</feature>